<dbReference type="SUPFAM" id="SSF57667">
    <property type="entry name" value="beta-beta-alpha zinc fingers"/>
    <property type="match status" value="1"/>
</dbReference>
<proteinExistence type="inferred from homology"/>
<feature type="non-terminal residue" evidence="12">
    <location>
        <position position="1"/>
    </location>
</feature>
<evidence type="ECO:0000256" key="4">
    <source>
        <dbReference type="ARBA" id="ARBA00022737"/>
    </source>
</evidence>
<evidence type="ECO:0000256" key="5">
    <source>
        <dbReference type="ARBA" id="ARBA00022771"/>
    </source>
</evidence>
<evidence type="ECO:0000256" key="2">
    <source>
        <dbReference type="ARBA" id="ARBA00006991"/>
    </source>
</evidence>
<dbReference type="GO" id="GO:0003677">
    <property type="term" value="F:DNA binding"/>
    <property type="evidence" value="ECO:0007669"/>
    <property type="project" value="UniProtKB-KW"/>
</dbReference>
<dbReference type="GO" id="GO:0000981">
    <property type="term" value="F:DNA-binding transcription factor activity, RNA polymerase II-specific"/>
    <property type="evidence" value="ECO:0007669"/>
    <property type="project" value="TreeGrafter"/>
</dbReference>
<dbReference type="EMBL" id="CAXKWB010004969">
    <property type="protein sequence ID" value="CAL4075970.1"/>
    <property type="molecule type" value="Genomic_DNA"/>
</dbReference>
<comment type="similarity">
    <text evidence="2">Belongs to the krueppel C2H2-type zinc-finger protein family.</text>
</comment>
<evidence type="ECO:0000256" key="8">
    <source>
        <dbReference type="ARBA" id="ARBA00023163"/>
    </source>
</evidence>
<keyword evidence="8" id="KW-0804">Transcription</keyword>
<keyword evidence="5 10" id="KW-0863">Zinc-finger</keyword>
<evidence type="ECO:0000256" key="1">
    <source>
        <dbReference type="ARBA" id="ARBA00004123"/>
    </source>
</evidence>
<dbReference type="PROSITE" id="PS00028">
    <property type="entry name" value="ZINC_FINGER_C2H2_1"/>
    <property type="match status" value="2"/>
</dbReference>
<dbReference type="GO" id="GO:0008270">
    <property type="term" value="F:zinc ion binding"/>
    <property type="evidence" value="ECO:0007669"/>
    <property type="project" value="UniProtKB-KW"/>
</dbReference>
<keyword evidence="4" id="KW-0677">Repeat</keyword>
<organism evidence="12 13">
    <name type="scientific">Meganyctiphanes norvegica</name>
    <name type="common">Northern krill</name>
    <name type="synonym">Thysanopoda norvegica</name>
    <dbReference type="NCBI Taxonomy" id="48144"/>
    <lineage>
        <taxon>Eukaryota</taxon>
        <taxon>Metazoa</taxon>
        <taxon>Ecdysozoa</taxon>
        <taxon>Arthropoda</taxon>
        <taxon>Crustacea</taxon>
        <taxon>Multicrustacea</taxon>
        <taxon>Malacostraca</taxon>
        <taxon>Eumalacostraca</taxon>
        <taxon>Eucarida</taxon>
        <taxon>Euphausiacea</taxon>
        <taxon>Euphausiidae</taxon>
        <taxon>Meganyctiphanes</taxon>
    </lineage>
</organism>
<feature type="domain" description="C2H2-type" evidence="11">
    <location>
        <begin position="73"/>
        <end position="100"/>
    </location>
</feature>
<dbReference type="PANTHER" id="PTHR24394:SF48">
    <property type="entry name" value="ZINC FINGER PROTEIN 771"/>
    <property type="match status" value="1"/>
</dbReference>
<dbReference type="PANTHER" id="PTHR24394">
    <property type="entry name" value="ZINC FINGER PROTEIN"/>
    <property type="match status" value="1"/>
</dbReference>
<dbReference type="Pfam" id="PF00096">
    <property type="entry name" value="zf-C2H2"/>
    <property type="match status" value="2"/>
</dbReference>
<feature type="non-terminal residue" evidence="12">
    <location>
        <position position="129"/>
    </location>
</feature>
<evidence type="ECO:0000256" key="7">
    <source>
        <dbReference type="ARBA" id="ARBA00023015"/>
    </source>
</evidence>
<comment type="subcellular location">
    <subcellularLocation>
        <location evidence="1">Nucleus</location>
    </subcellularLocation>
</comment>
<gene>
    <name evidence="12" type="ORF">MNOR_LOCUS10021</name>
</gene>
<reference evidence="12 13" key="1">
    <citation type="submission" date="2024-05" db="EMBL/GenBank/DDBJ databases">
        <authorList>
            <person name="Wallberg A."/>
        </authorList>
    </citation>
    <scope>NUCLEOTIDE SEQUENCE [LARGE SCALE GENOMIC DNA]</scope>
</reference>
<evidence type="ECO:0000256" key="9">
    <source>
        <dbReference type="ARBA" id="ARBA00023242"/>
    </source>
</evidence>
<dbReference type="FunFam" id="3.30.160.60:FF:001530">
    <property type="entry name" value="Zinc finger protein 268"/>
    <property type="match status" value="1"/>
</dbReference>
<feature type="domain" description="C2H2-type" evidence="11">
    <location>
        <begin position="101"/>
        <end position="128"/>
    </location>
</feature>
<dbReference type="Gene3D" id="3.30.160.60">
    <property type="entry name" value="Classic Zinc Finger"/>
    <property type="match status" value="2"/>
</dbReference>
<keyword evidence="7" id="KW-0805">Transcription regulation</keyword>
<evidence type="ECO:0000256" key="6">
    <source>
        <dbReference type="ARBA" id="ARBA00022833"/>
    </source>
</evidence>
<keyword evidence="9" id="KW-0539">Nucleus</keyword>
<comment type="caution">
    <text evidence="12">The sequence shown here is derived from an EMBL/GenBank/DDBJ whole genome shotgun (WGS) entry which is preliminary data.</text>
</comment>
<keyword evidence="13" id="KW-1185">Reference proteome</keyword>
<protein>
    <recommendedName>
        <fullName evidence="11">C2H2-type domain-containing protein</fullName>
    </recommendedName>
</protein>
<dbReference type="Proteomes" id="UP001497623">
    <property type="component" value="Unassembled WGS sequence"/>
</dbReference>
<dbReference type="GO" id="GO:0005634">
    <property type="term" value="C:nucleus"/>
    <property type="evidence" value="ECO:0007669"/>
    <property type="project" value="UniProtKB-SubCell"/>
</dbReference>
<evidence type="ECO:0000313" key="13">
    <source>
        <dbReference type="Proteomes" id="UP001497623"/>
    </source>
</evidence>
<evidence type="ECO:0000259" key="11">
    <source>
        <dbReference type="PROSITE" id="PS50157"/>
    </source>
</evidence>
<accession>A0AAV2QB49</accession>
<sequence length="129" mass="15101">QEVLRKSPHRIYEVSLKIESEVKEEFINIQSVDIKLEEGIEINAEPIPEEKLNQYRKCDLMNHKSIHSGDNPYKCRQCSKAFPNKSNLIIHQRIHTGEKPYQCRQCDKAFSQNSGLIKHLRTHTGEKPY</sequence>
<evidence type="ECO:0000256" key="10">
    <source>
        <dbReference type="PROSITE-ProRule" id="PRU00042"/>
    </source>
</evidence>
<keyword evidence="6" id="KW-0862">Zinc</keyword>
<evidence type="ECO:0000313" key="12">
    <source>
        <dbReference type="EMBL" id="CAL4075970.1"/>
    </source>
</evidence>
<dbReference type="SMART" id="SM00355">
    <property type="entry name" value="ZnF_C2H2"/>
    <property type="match status" value="2"/>
</dbReference>
<dbReference type="AlphaFoldDB" id="A0AAV2QB49"/>
<dbReference type="InterPro" id="IPR036236">
    <property type="entry name" value="Znf_C2H2_sf"/>
</dbReference>
<name>A0AAV2QB49_MEGNR</name>
<evidence type="ECO:0000256" key="3">
    <source>
        <dbReference type="ARBA" id="ARBA00022723"/>
    </source>
</evidence>
<dbReference type="PROSITE" id="PS50157">
    <property type="entry name" value="ZINC_FINGER_C2H2_2"/>
    <property type="match status" value="2"/>
</dbReference>
<dbReference type="FunFam" id="3.30.160.60:FF:001158">
    <property type="entry name" value="zinc finger protein 22"/>
    <property type="match status" value="1"/>
</dbReference>
<dbReference type="InterPro" id="IPR013087">
    <property type="entry name" value="Znf_C2H2_type"/>
</dbReference>
<keyword evidence="3" id="KW-0479">Metal-binding</keyword>